<keyword evidence="1" id="KW-0521">NADP</keyword>
<evidence type="ECO:0000256" key="2">
    <source>
        <dbReference type="ARBA" id="ARBA00023002"/>
    </source>
</evidence>
<dbReference type="Proteomes" id="UP000298416">
    <property type="component" value="Unassembled WGS sequence"/>
</dbReference>
<organism evidence="3">
    <name type="scientific">Salvia splendens</name>
    <name type="common">Scarlet sage</name>
    <dbReference type="NCBI Taxonomy" id="180675"/>
    <lineage>
        <taxon>Eukaryota</taxon>
        <taxon>Viridiplantae</taxon>
        <taxon>Streptophyta</taxon>
        <taxon>Embryophyta</taxon>
        <taxon>Tracheophyta</taxon>
        <taxon>Spermatophyta</taxon>
        <taxon>Magnoliopsida</taxon>
        <taxon>eudicotyledons</taxon>
        <taxon>Gunneridae</taxon>
        <taxon>Pentapetalae</taxon>
        <taxon>asterids</taxon>
        <taxon>lamiids</taxon>
        <taxon>Lamiales</taxon>
        <taxon>Lamiaceae</taxon>
        <taxon>Nepetoideae</taxon>
        <taxon>Mentheae</taxon>
        <taxon>Salviinae</taxon>
        <taxon>Salvia</taxon>
        <taxon>Salvia subgen. Calosphace</taxon>
        <taxon>core Calosphace</taxon>
    </lineage>
</organism>
<reference evidence="3" key="2">
    <citation type="submission" date="2020-08" db="EMBL/GenBank/DDBJ databases">
        <title>Plant Genome Project.</title>
        <authorList>
            <person name="Zhang R.-G."/>
        </authorList>
    </citation>
    <scope>NUCLEOTIDE SEQUENCE</scope>
    <source>
        <strain evidence="3">Huo1</strain>
        <tissue evidence="3">Leaf</tissue>
    </source>
</reference>
<name>A0A8X8WHC4_SALSN</name>
<dbReference type="AlphaFoldDB" id="A0A8X8WHC4"/>
<evidence type="ECO:0000313" key="3">
    <source>
        <dbReference type="EMBL" id="KAG6395018.1"/>
    </source>
</evidence>
<evidence type="ECO:0000256" key="1">
    <source>
        <dbReference type="ARBA" id="ARBA00022857"/>
    </source>
</evidence>
<evidence type="ECO:0000313" key="4">
    <source>
        <dbReference type="Proteomes" id="UP000298416"/>
    </source>
</evidence>
<comment type="caution">
    <text evidence="3">The sequence shown here is derived from an EMBL/GenBank/DDBJ whole genome shotgun (WGS) entry which is preliminary data.</text>
</comment>
<dbReference type="InterPro" id="IPR050425">
    <property type="entry name" value="NAD(P)_dehydrat-like"/>
</dbReference>
<dbReference type="Gene3D" id="3.40.50.720">
    <property type="entry name" value="NAD(P)-binding Rossmann-like Domain"/>
    <property type="match status" value="1"/>
</dbReference>
<keyword evidence="4" id="KW-1185">Reference proteome</keyword>
<reference evidence="3" key="1">
    <citation type="submission" date="2018-01" db="EMBL/GenBank/DDBJ databases">
        <authorList>
            <person name="Mao J.F."/>
        </authorList>
    </citation>
    <scope>NUCLEOTIDE SEQUENCE</scope>
    <source>
        <strain evidence="3">Huo1</strain>
        <tissue evidence="3">Leaf</tissue>
    </source>
</reference>
<dbReference type="InterPro" id="IPR036291">
    <property type="entry name" value="NAD(P)-bd_dom_sf"/>
</dbReference>
<gene>
    <name evidence="3" type="ORF">SASPL_145609</name>
</gene>
<dbReference type="EMBL" id="PNBA02000017">
    <property type="protein sequence ID" value="KAG6395018.1"/>
    <property type="molecule type" value="Genomic_DNA"/>
</dbReference>
<dbReference type="PANTHER" id="PTHR10366:SF696">
    <property type="entry name" value="OS07G0601900 PROTEIN"/>
    <property type="match status" value="1"/>
</dbReference>
<accession>A0A8X8WHC4</accession>
<dbReference type="PANTHER" id="PTHR10366">
    <property type="entry name" value="NAD DEPENDENT EPIMERASE/DEHYDRATASE"/>
    <property type="match status" value="1"/>
</dbReference>
<proteinExistence type="predicted"/>
<dbReference type="SUPFAM" id="SSF51735">
    <property type="entry name" value="NAD(P)-binding Rossmann-fold domains"/>
    <property type="match status" value="1"/>
</dbReference>
<sequence length="146" mass="16590">MNASDVVDETCWTPLNLTYYHSTYINSKALAEKEALKYKKHGIEVVCLAYNGFLDPPLIGAHIFAMEKSEMNGRYLVVNDFLKTAEIASLVQKHYPDIAIPPEFIEDTKETKWGSRKLQDLGFVYKFDADKIIYDSIACAKRFGAI</sequence>
<keyword evidence="2" id="KW-0560">Oxidoreductase</keyword>
<protein>
    <submittedName>
        <fullName evidence="3">Uncharacterized protein</fullName>
    </submittedName>
</protein>
<dbReference type="GO" id="GO:0016616">
    <property type="term" value="F:oxidoreductase activity, acting on the CH-OH group of donors, NAD or NADP as acceptor"/>
    <property type="evidence" value="ECO:0007669"/>
    <property type="project" value="TreeGrafter"/>
</dbReference>